<feature type="signal peptide" evidence="1">
    <location>
        <begin position="1"/>
        <end position="19"/>
    </location>
</feature>
<sequence>MKRLYFALVFISIAVFASAQELKKLNLEEVIAGGKNYRNFIPEYKNISFRGNTDELVLNESDSIYLMAGYQEKTLLFCITEINKLLQEKGLRETKNLWNIQWLNMELFWLNNGNSIVVFNSVLKTIDYHIHFPDEAKNIDFNPKAQAIVYNYKHNLYVARRNQEPVLVAKGSDKGIVVGQSVHRNEFGINKGVFWAPSGKFLAFYRMDETMVTDYPLVNINTRVAEVKNIKYPMAGMDSHWVSLGVYDLENDNVVFMSTGEPREKYLTNIAWSGDEKNILIAELNRGQDNMKLNVYDSRSGEWIKQLFQEKSDTWVEPENPPLFIPDGKNGFTNRFIWQSERDGFNHLYLYDLDKGLHKQLTKGSWVVTKVLGFDANNKHLFFESTKDGGALNRNLYQVALRNGKITRITSGDGMHATRLSSSGAKAIDVFSNVDTPREISVIDIKERSTEILHRAKNPFDGYEMGNIVMDTLYSADGKTELYSRMILPPNFDATKKYPVVVYVYGGPHAQLVKNSWLGGARMWQVYMAQQGYIAFTMDNRGTPYRGCEFEKVIHRQLGEAEVADQMEGVKYLKSLPYVDADRIGVHGWSYGGFMTINLMQKYPGVFKVGVSGGPVTDWKYYEIMYGERYMDTPDENKEGYMGSNLNERTNDIQGRLLLIHGAMDPVVVWQHSLYFLQQCVKNRKQVDYFVYPGHEHNVLGPDRVHLMQKVTNYFNDFL</sequence>
<name>A0A521E0H0_SACCC</name>
<reference evidence="4 5" key="1">
    <citation type="submission" date="2017-05" db="EMBL/GenBank/DDBJ databases">
        <authorList>
            <person name="Varghese N."/>
            <person name="Submissions S."/>
        </authorList>
    </citation>
    <scope>NUCLEOTIDE SEQUENCE [LARGE SCALE GENOMIC DNA]</scope>
    <source>
        <strain evidence="4 5">DSM 27040</strain>
    </source>
</reference>
<gene>
    <name evidence="4" type="ORF">SAMN06265379_10789</name>
</gene>
<dbReference type="PANTHER" id="PTHR11731:SF193">
    <property type="entry name" value="DIPEPTIDYL PEPTIDASE 9"/>
    <property type="match status" value="1"/>
</dbReference>
<keyword evidence="5" id="KW-1185">Reference proteome</keyword>
<dbReference type="Pfam" id="PF00930">
    <property type="entry name" value="DPPIV_N"/>
    <property type="match status" value="1"/>
</dbReference>
<dbReference type="PANTHER" id="PTHR11731">
    <property type="entry name" value="PROTEASE FAMILY S9B,C DIPEPTIDYL-PEPTIDASE IV-RELATED"/>
    <property type="match status" value="1"/>
</dbReference>
<dbReference type="InterPro" id="IPR029058">
    <property type="entry name" value="AB_hydrolase_fold"/>
</dbReference>
<evidence type="ECO:0000256" key="1">
    <source>
        <dbReference type="SAM" id="SignalP"/>
    </source>
</evidence>
<dbReference type="AlphaFoldDB" id="A0A521E0H0"/>
<dbReference type="GO" id="GO:0006508">
    <property type="term" value="P:proteolysis"/>
    <property type="evidence" value="ECO:0007669"/>
    <property type="project" value="InterPro"/>
</dbReference>
<keyword evidence="1" id="KW-0732">Signal</keyword>
<dbReference type="InterPro" id="IPR050278">
    <property type="entry name" value="Serine_Prot_S9B/DPPIV"/>
</dbReference>
<dbReference type="OrthoDB" id="9812921at2"/>
<dbReference type="GO" id="GO:0008236">
    <property type="term" value="F:serine-type peptidase activity"/>
    <property type="evidence" value="ECO:0007669"/>
    <property type="project" value="InterPro"/>
</dbReference>
<dbReference type="EMBL" id="FXTB01000007">
    <property type="protein sequence ID" value="SMO77335.1"/>
    <property type="molecule type" value="Genomic_DNA"/>
</dbReference>
<dbReference type="Pfam" id="PF00326">
    <property type="entry name" value="Peptidase_S9"/>
    <property type="match status" value="1"/>
</dbReference>
<evidence type="ECO:0000259" key="2">
    <source>
        <dbReference type="Pfam" id="PF00326"/>
    </source>
</evidence>
<dbReference type="SUPFAM" id="SSF53474">
    <property type="entry name" value="alpha/beta-Hydrolases"/>
    <property type="match status" value="1"/>
</dbReference>
<proteinExistence type="predicted"/>
<organism evidence="4 5">
    <name type="scientific">Saccharicrinis carchari</name>
    <dbReference type="NCBI Taxonomy" id="1168039"/>
    <lineage>
        <taxon>Bacteria</taxon>
        <taxon>Pseudomonadati</taxon>
        <taxon>Bacteroidota</taxon>
        <taxon>Bacteroidia</taxon>
        <taxon>Marinilabiliales</taxon>
        <taxon>Marinilabiliaceae</taxon>
        <taxon>Saccharicrinis</taxon>
    </lineage>
</organism>
<accession>A0A521E0H0</accession>
<dbReference type="InterPro" id="IPR002469">
    <property type="entry name" value="Peptidase_S9B_N"/>
</dbReference>
<dbReference type="SUPFAM" id="SSF82171">
    <property type="entry name" value="DPP6 N-terminal domain-like"/>
    <property type="match status" value="1"/>
</dbReference>
<dbReference type="Gene3D" id="3.40.50.1820">
    <property type="entry name" value="alpha/beta hydrolase"/>
    <property type="match status" value="1"/>
</dbReference>
<dbReference type="Proteomes" id="UP000319040">
    <property type="component" value="Unassembled WGS sequence"/>
</dbReference>
<protein>
    <submittedName>
        <fullName evidence="4">Prolyl tripeptidyl peptidase. Serine peptidase. MEROPS family S09B</fullName>
    </submittedName>
</protein>
<evidence type="ECO:0000259" key="3">
    <source>
        <dbReference type="Pfam" id="PF00930"/>
    </source>
</evidence>
<feature type="domain" description="Dipeptidylpeptidase IV N-terminal" evidence="3">
    <location>
        <begin position="134"/>
        <end position="437"/>
    </location>
</feature>
<dbReference type="GO" id="GO:0008239">
    <property type="term" value="F:dipeptidyl-peptidase activity"/>
    <property type="evidence" value="ECO:0007669"/>
    <property type="project" value="TreeGrafter"/>
</dbReference>
<dbReference type="RefSeq" id="WP_142533973.1">
    <property type="nucleotide sequence ID" value="NZ_FXTB01000007.1"/>
</dbReference>
<dbReference type="InterPro" id="IPR001375">
    <property type="entry name" value="Peptidase_S9_cat"/>
</dbReference>
<feature type="chain" id="PRO_5021996127" evidence="1">
    <location>
        <begin position="20"/>
        <end position="719"/>
    </location>
</feature>
<evidence type="ECO:0000313" key="4">
    <source>
        <dbReference type="EMBL" id="SMO77335.1"/>
    </source>
</evidence>
<feature type="domain" description="Peptidase S9 prolyl oligopeptidase catalytic" evidence="2">
    <location>
        <begin position="526"/>
        <end position="717"/>
    </location>
</feature>
<evidence type="ECO:0000313" key="5">
    <source>
        <dbReference type="Proteomes" id="UP000319040"/>
    </source>
</evidence>
<dbReference type="Gene3D" id="2.140.10.30">
    <property type="entry name" value="Dipeptidylpeptidase IV, N-terminal domain"/>
    <property type="match status" value="1"/>
</dbReference>